<comment type="subcellular location">
    <subcellularLocation>
        <location evidence="1">Nucleus</location>
    </subcellularLocation>
</comment>
<dbReference type="PROSITE" id="PS00997">
    <property type="entry name" value="G10_1"/>
    <property type="match status" value="1"/>
</dbReference>
<dbReference type="STRING" id="698492.A0A0E9NL32"/>
<dbReference type="GO" id="GO:0005681">
    <property type="term" value="C:spliceosomal complex"/>
    <property type="evidence" value="ECO:0007669"/>
    <property type="project" value="TreeGrafter"/>
</dbReference>
<keyword evidence="3" id="KW-0539">Nucleus</keyword>
<dbReference type="GO" id="GO:0000398">
    <property type="term" value="P:mRNA splicing, via spliceosome"/>
    <property type="evidence" value="ECO:0007669"/>
    <property type="project" value="TreeGrafter"/>
</dbReference>
<organism evidence="4 5">
    <name type="scientific">Saitoella complicata (strain BCRC 22490 / CBS 7301 / JCM 7358 / NBRC 10748 / NRRL Y-17804)</name>
    <dbReference type="NCBI Taxonomy" id="698492"/>
    <lineage>
        <taxon>Eukaryota</taxon>
        <taxon>Fungi</taxon>
        <taxon>Dikarya</taxon>
        <taxon>Ascomycota</taxon>
        <taxon>Taphrinomycotina</taxon>
        <taxon>Taphrinomycotina incertae sedis</taxon>
        <taxon>Saitoella</taxon>
    </lineage>
</organism>
<evidence type="ECO:0000313" key="5">
    <source>
        <dbReference type="Proteomes" id="UP000033140"/>
    </source>
</evidence>
<dbReference type="PANTHER" id="PTHR19411:SF0">
    <property type="entry name" value="PROTEIN BUD31 HOMOLOG"/>
    <property type="match status" value="1"/>
</dbReference>
<dbReference type="EMBL" id="BACD03000034">
    <property type="protein sequence ID" value="GAO50554.1"/>
    <property type="molecule type" value="Genomic_DNA"/>
</dbReference>
<dbReference type="Pfam" id="PF01125">
    <property type="entry name" value="BUD31"/>
    <property type="match status" value="1"/>
</dbReference>
<dbReference type="PANTHER" id="PTHR19411">
    <property type="entry name" value="PROTEIN BUD31-RELATED"/>
    <property type="match status" value="1"/>
</dbReference>
<comment type="caution">
    <text evidence="4">The sequence shown here is derived from an EMBL/GenBank/DDBJ whole genome shotgun (WGS) entry which is preliminary data.</text>
</comment>
<dbReference type="InterPro" id="IPR018230">
    <property type="entry name" value="BUD31/G10-rel_CS"/>
</dbReference>
<sequence>MTVIIVCISFPPSDKVCVPHIDGAASARAFVHTKRDSPRNLDQRKQSLRDIRDDTMPRIKTQRTKKAPEGFDEIESTLLDFAQKMKDAENVSHEGKRKNEALWAIFQISHQRSRYIYELYYKREAISRELYDWLLKQNYADANLIAKWKKQGYEKLCCLRCIQMKEQNFGTTCICRVPKAKLSKGAPVECLHLKDWVIWVRNGNSIVRIDLWISMEPAPLDSASLRRRCARVRWDKLKRVFHLSNKNNSTPACLGLIIPVNQTVNLTKKNKDH</sequence>
<proteinExistence type="inferred from homology"/>
<evidence type="ECO:0000256" key="1">
    <source>
        <dbReference type="ARBA" id="ARBA00004123"/>
    </source>
</evidence>
<dbReference type="PRINTS" id="PR00322">
    <property type="entry name" value="G10"/>
</dbReference>
<gene>
    <name evidence="4" type="ORF">G7K_4678-t1</name>
</gene>
<dbReference type="Proteomes" id="UP000033140">
    <property type="component" value="Unassembled WGS sequence"/>
</dbReference>
<evidence type="ECO:0000256" key="2">
    <source>
        <dbReference type="ARBA" id="ARBA00005287"/>
    </source>
</evidence>
<reference evidence="4 5" key="3">
    <citation type="journal article" date="2015" name="Genome Announc.">
        <title>Draft Genome Sequence of the Archiascomycetous Yeast Saitoella complicata.</title>
        <authorList>
            <person name="Yamauchi K."/>
            <person name="Kondo S."/>
            <person name="Hamamoto M."/>
            <person name="Takahashi Y."/>
            <person name="Ogura Y."/>
            <person name="Hayashi T."/>
            <person name="Nishida H."/>
        </authorList>
    </citation>
    <scope>NUCLEOTIDE SEQUENCE [LARGE SCALE GENOMIC DNA]</scope>
    <source>
        <strain evidence="4 5">NRRL Y-17804</strain>
    </source>
</reference>
<accession>A0A0E9NL32</accession>
<evidence type="ECO:0000256" key="3">
    <source>
        <dbReference type="ARBA" id="ARBA00023242"/>
    </source>
</evidence>
<evidence type="ECO:0000313" key="4">
    <source>
        <dbReference type="EMBL" id="GAO50554.1"/>
    </source>
</evidence>
<name>A0A0E9NL32_SAICN</name>
<reference evidence="4 5" key="2">
    <citation type="journal article" date="2014" name="J. Gen. Appl. Microbiol.">
        <title>The early diverging ascomycetous budding yeast Saitoella complicata has three histone deacetylases belonging to the Clr6, Hos2, and Rpd3 lineages.</title>
        <authorList>
            <person name="Nishida H."/>
            <person name="Matsumoto T."/>
            <person name="Kondo S."/>
            <person name="Hamamoto M."/>
            <person name="Yoshikawa H."/>
        </authorList>
    </citation>
    <scope>NUCLEOTIDE SEQUENCE [LARGE SCALE GENOMIC DNA]</scope>
    <source>
        <strain evidence="4 5">NRRL Y-17804</strain>
    </source>
</reference>
<evidence type="ECO:0008006" key="6">
    <source>
        <dbReference type="Google" id="ProtNLM"/>
    </source>
</evidence>
<protein>
    <recommendedName>
        <fullName evidence="6">G10 protein</fullName>
    </recommendedName>
</protein>
<reference evidence="4 5" key="1">
    <citation type="journal article" date="2011" name="J. Gen. Appl. Microbiol.">
        <title>Draft genome sequencing of the enigmatic yeast Saitoella complicata.</title>
        <authorList>
            <person name="Nishida H."/>
            <person name="Hamamoto M."/>
            <person name="Sugiyama J."/>
        </authorList>
    </citation>
    <scope>NUCLEOTIDE SEQUENCE [LARGE SCALE GENOMIC DNA]</scope>
    <source>
        <strain evidence="4 5">NRRL Y-17804</strain>
    </source>
</reference>
<keyword evidence="5" id="KW-1185">Reference proteome</keyword>
<comment type="similarity">
    <text evidence="2">Belongs to the BUD31 (G10) family.</text>
</comment>
<dbReference type="InterPro" id="IPR001748">
    <property type="entry name" value="BUD31"/>
</dbReference>
<dbReference type="AlphaFoldDB" id="A0A0E9NL32"/>